<dbReference type="EMBL" id="CABIJS010000333">
    <property type="protein sequence ID" value="VUZ49637.1"/>
    <property type="molecule type" value="Genomic_DNA"/>
</dbReference>
<protein>
    <submittedName>
        <fullName evidence="1">Uncharacterized protein</fullName>
    </submittedName>
</protein>
<organism evidence="1 2">
    <name type="scientific">Hymenolepis diminuta</name>
    <name type="common">Rat tapeworm</name>
    <dbReference type="NCBI Taxonomy" id="6216"/>
    <lineage>
        <taxon>Eukaryota</taxon>
        <taxon>Metazoa</taxon>
        <taxon>Spiralia</taxon>
        <taxon>Lophotrochozoa</taxon>
        <taxon>Platyhelminthes</taxon>
        <taxon>Cestoda</taxon>
        <taxon>Eucestoda</taxon>
        <taxon>Cyclophyllidea</taxon>
        <taxon>Hymenolepididae</taxon>
        <taxon>Hymenolepis</taxon>
    </lineage>
</organism>
<reference evidence="1 2" key="1">
    <citation type="submission" date="2019-07" db="EMBL/GenBank/DDBJ databases">
        <authorList>
            <person name="Jastrzebski P J."/>
            <person name="Paukszto L."/>
            <person name="Jastrzebski P J."/>
        </authorList>
    </citation>
    <scope>NUCLEOTIDE SEQUENCE [LARGE SCALE GENOMIC DNA]</scope>
    <source>
        <strain evidence="1 2">WMS-il1</strain>
    </source>
</reference>
<name>A0A564YQR4_HYMDI</name>
<gene>
    <name evidence="1" type="ORF">WMSIL1_LOCUS8458</name>
</gene>
<accession>A0A564YQR4</accession>
<dbReference type="Proteomes" id="UP000321570">
    <property type="component" value="Unassembled WGS sequence"/>
</dbReference>
<feature type="non-terminal residue" evidence="1">
    <location>
        <position position="1"/>
    </location>
</feature>
<keyword evidence="2" id="KW-1185">Reference proteome</keyword>
<evidence type="ECO:0000313" key="2">
    <source>
        <dbReference type="Proteomes" id="UP000321570"/>
    </source>
</evidence>
<dbReference type="AlphaFoldDB" id="A0A564YQR4"/>
<proteinExistence type="predicted"/>
<evidence type="ECO:0000313" key="1">
    <source>
        <dbReference type="EMBL" id="VUZ49637.1"/>
    </source>
</evidence>
<sequence>YVPEATHAPIEESEVVTEVTQYPHDPDSSIFNSTVDVVTKERAQGQQLTDVTSVEMTKLQHEVALLRSKLVAQVKANTRLKAAFNALSESNPPPSKVTTTNPPANLSVSINPSILGKRCSISSY</sequence>